<dbReference type="EMBL" id="ACQL01000065">
    <property type="protein sequence ID" value="EER47768.1"/>
    <property type="molecule type" value="Genomic_DNA"/>
</dbReference>
<protein>
    <submittedName>
        <fullName evidence="1">Uncharacterized protein</fullName>
    </submittedName>
</protein>
<proteinExistence type="predicted"/>
<comment type="caution">
    <text evidence="1">The sequence shown here is derived from an EMBL/GenBank/DDBJ whole genome shotgun (WGS) entry which is preliminary data.</text>
</comment>
<evidence type="ECO:0000313" key="2">
    <source>
        <dbReference type="Proteomes" id="UP000005532"/>
    </source>
</evidence>
<evidence type="ECO:0000313" key="1">
    <source>
        <dbReference type="EMBL" id="EER47768.1"/>
    </source>
</evidence>
<dbReference type="AlphaFoldDB" id="C5S030"/>
<reference evidence="1 2" key="1">
    <citation type="journal article" date="2010" name="Vet. Microbiol.">
        <title>Production of haemolysins by strains of the Actinobacillus minor/porcitonsillarum complex.</title>
        <authorList>
            <person name="Arya G."/>
            <person name="Niven D.F."/>
        </authorList>
    </citation>
    <scope>NUCLEOTIDE SEQUENCE [LARGE SCALE GENOMIC DNA]</scope>
    <source>
        <strain evidence="1 2">NM305</strain>
    </source>
</reference>
<accession>C5S030</accession>
<name>C5S030_9PAST</name>
<sequence length="85" mass="9421">MPNITLKTLEQRVKALEYANLAANDLLGDLFHLLLSKQVISQTELVALLESQLALITTPDGEPDVVVEFAQSNLTELLDRLKMSD</sequence>
<organism evidence="1 2">
    <name type="scientific">Actinobacillus minor NM305</name>
    <dbReference type="NCBI Taxonomy" id="637911"/>
    <lineage>
        <taxon>Bacteria</taxon>
        <taxon>Pseudomonadati</taxon>
        <taxon>Pseudomonadota</taxon>
        <taxon>Gammaproteobacteria</taxon>
        <taxon>Pasteurellales</taxon>
        <taxon>Pasteurellaceae</taxon>
        <taxon>Actinobacillus</taxon>
    </lineage>
</organism>
<gene>
    <name evidence="1" type="ORF">AM305_06266</name>
</gene>
<dbReference type="Proteomes" id="UP000005532">
    <property type="component" value="Unassembled WGS sequence"/>
</dbReference>